<sequence length="35" mass="4165">MLNNQCLMPYFVPKVLRSLPHETMYSFLLSIISFM</sequence>
<dbReference type="EMBL" id="BK032682">
    <property type="protein sequence ID" value="DAF54706.1"/>
    <property type="molecule type" value="Genomic_DNA"/>
</dbReference>
<protein>
    <submittedName>
        <fullName evidence="1">Uncharacterized protein</fullName>
    </submittedName>
</protein>
<reference evidence="1" key="1">
    <citation type="journal article" date="2021" name="Proc. Natl. Acad. Sci. U.S.A.">
        <title>A Catalog of Tens of Thousands of Viruses from Human Metagenomes Reveals Hidden Associations with Chronic Diseases.</title>
        <authorList>
            <person name="Tisza M.J."/>
            <person name="Buck C.B."/>
        </authorList>
    </citation>
    <scope>NUCLEOTIDE SEQUENCE</scope>
    <source>
        <strain evidence="1">CtqPo10</strain>
    </source>
</reference>
<name>A0A8S5SVY4_9CAUD</name>
<proteinExistence type="predicted"/>
<organism evidence="1">
    <name type="scientific">Siphoviridae sp. ctqPo10</name>
    <dbReference type="NCBI Taxonomy" id="2827948"/>
    <lineage>
        <taxon>Viruses</taxon>
        <taxon>Duplodnaviria</taxon>
        <taxon>Heunggongvirae</taxon>
        <taxon>Uroviricota</taxon>
        <taxon>Caudoviricetes</taxon>
    </lineage>
</organism>
<accession>A0A8S5SVY4</accession>
<evidence type="ECO:0000313" key="1">
    <source>
        <dbReference type="EMBL" id="DAF54706.1"/>
    </source>
</evidence>